<dbReference type="AlphaFoldDB" id="A0A2T9ZI21"/>
<comment type="caution">
    <text evidence="3">The sequence shown here is derived from an EMBL/GenBank/DDBJ whole genome shotgun (WGS) entry which is preliminary data.</text>
</comment>
<evidence type="ECO:0000313" key="4">
    <source>
        <dbReference type="Proteomes" id="UP000245609"/>
    </source>
</evidence>
<organism evidence="3 4">
    <name type="scientific">Smittium megazygosporum</name>
    <dbReference type="NCBI Taxonomy" id="133381"/>
    <lineage>
        <taxon>Eukaryota</taxon>
        <taxon>Fungi</taxon>
        <taxon>Fungi incertae sedis</taxon>
        <taxon>Zoopagomycota</taxon>
        <taxon>Kickxellomycotina</taxon>
        <taxon>Harpellomycetes</taxon>
        <taxon>Harpellales</taxon>
        <taxon>Legeriomycetaceae</taxon>
        <taxon>Smittium</taxon>
    </lineage>
</organism>
<dbReference type="GO" id="GO:0051082">
    <property type="term" value="F:unfolded protein binding"/>
    <property type="evidence" value="ECO:0007669"/>
    <property type="project" value="InterPro"/>
</dbReference>
<evidence type="ECO:0008006" key="5">
    <source>
        <dbReference type="Google" id="ProtNLM"/>
    </source>
</evidence>
<dbReference type="OrthoDB" id="2015447at2759"/>
<evidence type="ECO:0000313" key="3">
    <source>
        <dbReference type="EMBL" id="PVV04256.1"/>
    </source>
</evidence>
<dbReference type="EMBL" id="MBFS01000144">
    <property type="protein sequence ID" value="PVV04256.1"/>
    <property type="molecule type" value="Genomic_DNA"/>
</dbReference>
<dbReference type="InterPro" id="IPR002777">
    <property type="entry name" value="PFD_beta-like"/>
</dbReference>
<dbReference type="Gene3D" id="1.10.287.370">
    <property type="match status" value="1"/>
</dbReference>
<dbReference type="STRING" id="133381.A0A2T9ZI21"/>
<dbReference type="Pfam" id="PF01920">
    <property type="entry name" value="Prefoldin_2"/>
    <property type="match status" value="1"/>
</dbReference>
<accession>A0A2T9ZI21</accession>
<keyword evidence="4" id="KW-1185">Reference proteome</keyword>
<protein>
    <recommendedName>
        <fullName evidence="5">Prefoldin subunit 1</fullName>
    </recommendedName>
</protein>
<dbReference type="PANTHER" id="PTHR20903:SF0">
    <property type="entry name" value="PREFOLDIN SUBUNIT 1"/>
    <property type="match status" value="1"/>
</dbReference>
<dbReference type="Proteomes" id="UP000245609">
    <property type="component" value="Unassembled WGS sequence"/>
</dbReference>
<keyword evidence="2" id="KW-0143">Chaperone</keyword>
<sequence>MQVYKNIQEKIVKTSKQLSTVEAQLSSNTREAKKAELTNAEIAALPKDTTTYVSVGKMFVLKPKEAICTDLAKQATLMYSIADALGKKKVYLQKELKDAQDNMRDFIHHSKRT</sequence>
<dbReference type="GO" id="GO:0005737">
    <property type="term" value="C:cytoplasm"/>
    <property type="evidence" value="ECO:0007669"/>
    <property type="project" value="TreeGrafter"/>
</dbReference>
<evidence type="ECO:0000256" key="1">
    <source>
        <dbReference type="ARBA" id="ARBA00008045"/>
    </source>
</evidence>
<dbReference type="GO" id="GO:0044183">
    <property type="term" value="F:protein folding chaperone"/>
    <property type="evidence" value="ECO:0007669"/>
    <property type="project" value="TreeGrafter"/>
</dbReference>
<dbReference type="InterPro" id="IPR009053">
    <property type="entry name" value="Prefoldin"/>
</dbReference>
<dbReference type="GO" id="GO:0016272">
    <property type="term" value="C:prefoldin complex"/>
    <property type="evidence" value="ECO:0007669"/>
    <property type="project" value="InterPro"/>
</dbReference>
<gene>
    <name evidence="3" type="ORF">BB560_001247</name>
</gene>
<evidence type="ECO:0000256" key="2">
    <source>
        <dbReference type="ARBA" id="ARBA00023186"/>
    </source>
</evidence>
<comment type="similarity">
    <text evidence="1">Belongs to the prefoldin subunit beta family.</text>
</comment>
<reference evidence="3 4" key="1">
    <citation type="journal article" date="2018" name="MBio">
        <title>Comparative Genomics Reveals the Core Gene Toolbox for the Fungus-Insect Symbiosis.</title>
        <authorList>
            <person name="Wang Y."/>
            <person name="Stata M."/>
            <person name="Wang W."/>
            <person name="Stajich J.E."/>
            <person name="White M.M."/>
            <person name="Moncalvo J.M."/>
        </authorList>
    </citation>
    <scope>NUCLEOTIDE SEQUENCE [LARGE SCALE GENOMIC DNA]</scope>
    <source>
        <strain evidence="3 4">SC-DP-2</strain>
    </source>
</reference>
<proteinExistence type="inferred from homology"/>
<dbReference type="SUPFAM" id="SSF46579">
    <property type="entry name" value="Prefoldin"/>
    <property type="match status" value="1"/>
</dbReference>
<name>A0A2T9ZI21_9FUNG</name>
<dbReference type="PANTHER" id="PTHR20903">
    <property type="entry name" value="PREFOLDIN SUBUNIT 1-RELATED"/>
    <property type="match status" value="1"/>
</dbReference>